<feature type="region of interest" description="Disordered" evidence="1">
    <location>
        <begin position="229"/>
        <end position="270"/>
    </location>
</feature>
<dbReference type="OrthoDB" id="10464754at2759"/>
<dbReference type="Proteomes" id="UP000789739">
    <property type="component" value="Unassembled WGS sequence"/>
</dbReference>
<feature type="compositionally biased region" description="Basic and acidic residues" evidence="1">
    <location>
        <begin position="248"/>
        <end position="262"/>
    </location>
</feature>
<dbReference type="AlphaFoldDB" id="A0A9N8VUN8"/>
<evidence type="ECO:0000313" key="3">
    <source>
        <dbReference type="Proteomes" id="UP000789739"/>
    </source>
</evidence>
<comment type="caution">
    <text evidence="2">The sequence shown here is derived from an EMBL/GenBank/DDBJ whole genome shotgun (WGS) entry which is preliminary data.</text>
</comment>
<protein>
    <submittedName>
        <fullName evidence="2">7500_t:CDS:1</fullName>
    </submittedName>
</protein>
<sequence length="270" mass="31429">MPLSPFALSAHKLPLFGSSLSAWLTTLRATQPSLYEHARQHVENINPDWFNERSGEGMRKIKGEEKEQRGDCKIRAEDNDIDLENEHEFSEDLEDMSDDAWKKKSMDQEEFNRKETIQNKDSQHAKNQSRINRSTINTIIGRSSSSISFGLVRTSSPMLDRTNISHLSRCSRFIRQTRRMDYYNNNVSLLRSTRSRVRANRNVGEDKRKRVMRCHKDKNIKNHSRKVDKLQIVGVGKKENGRKRANKGCKENDDIDNKEKGRDGKKKQKK</sequence>
<proteinExistence type="predicted"/>
<name>A0A9N8VUN8_9GLOM</name>
<reference evidence="2" key="1">
    <citation type="submission" date="2021-06" db="EMBL/GenBank/DDBJ databases">
        <authorList>
            <person name="Kallberg Y."/>
            <person name="Tangrot J."/>
            <person name="Rosling A."/>
        </authorList>
    </citation>
    <scope>NUCLEOTIDE SEQUENCE</scope>
    <source>
        <strain evidence="2">BR232B</strain>
    </source>
</reference>
<gene>
    <name evidence="2" type="ORF">PBRASI_LOCUS584</name>
</gene>
<evidence type="ECO:0000256" key="1">
    <source>
        <dbReference type="SAM" id="MobiDB-lite"/>
    </source>
</evidence>
<evidence type="ECO:0000313" key="2">
    <source>
        <dbReference type="EMBL" id="CAG8461137.1"/>
    </source>
</evidence>
<dbReference type="EMBL" id="CAJVPI010000030">
    <property type="protein sequence ID" value="CAG8461137.1"/>
    <property type="molecule type" value="Genomic_DNA"/>
</dbReference>
<keyword evidence="3" id="KW-1185">Reference proteome</keyword>
<feature type="compositionally biased region" description="Basic and acidic residues" evidence="1">
    <location>
        <begin position="103"/>
        <end position="124"/>
    </location>
</feature>
<organism evidence="2 3">
    <name type="scientific">Paraglomus brasilianum</name>
    <dbReference type="NCBI Taxonomy" id="144538"/>
    <lineage>
        <taxon>Eukaryota</taxon>
        <taxon>Fungi</taxon>
        <taxon>Fungi incertae sedis</taxon>
        <taxon>Mucoromycota</taxon>
        <taxon>Glomeromycotina</taxon>
        <taxon>Glomeromycetes</taxon>
        <taxon>Paraglomerales</taxon>
        <taxon>Paraglomeraceae</taxon>
        <taxon>Paraglomus</taxon>
    </lineage>
</organism>
<feature type="region of interest" description="Disordered" evidence="1">
    <location>
        <begin position="103"/>
        <end position="133"/>
    </location>
</feature>
<accession>A0A9N8VUN8</accession>